<dbReference type="RefSeq" id="WP_083191826.1">
    <property type="nucleotide sequence ID" value="NZ_CP036246.2"/>
</dbReference>
<gene>
    <name evidence="2" type="ORF">AAX28_01125</name>
    <name evidence="3" type="ORF">APORC_0373</name>
</gene>
<accession>A0A1C0B141</accession>
<feature type="coiled-coil region" evidence="1">
    <location>
        <begin position="34"/>
        <end position="103"/>
    </location>
</feature>
<evidence type="ECO:0000313" key="5">
    <source>
        <dbReference type="Proteomes" id="UP000322644"/>
    </source>
</evidence>
<dbReference type="EMBL" id="CP036246">
    <property type="protein sequence ID" value="QEP40003.1"/>
    <property type="molecule type" value="Genomic_DNA"/>
</dbReference>
<evidence type="ECO:0000313" key="3">
    <source>
        <dbReference type="EMBL" id="QEP40003.1"/>
    </source>
</evidence>
<keyword evidence="4" id="KW-1185">Reference proteome</keyword>
<reference evidence="3 5" key="2">
    <citation type="submission" date="2019-09" db="EMBL/GenBank/DDBJ databases">
        <title>Complete genome sequencing of four Arcobacter species reveals a diverse suite of mobile elements.</title>
        <authorList>
            <person name="Miller W.G."/>
            <person name="Yee E."/>
            <person name="Bono J.L."/>
        </authorList>
    </citation>
    <scope>NUCLEOTIDE SEQUENCE [LARGE SCALE GENOMIC DNA]</scope>
    <source>
        <strain evidence="3 5">CCUG 56899</strain>
    </source>
</reference>
<keyword evidence="1" id="KW-0175">Coiled coil</keyword>
<evidence type="ECO:0000256" key="1">
    <source>
        <dbReference type="SAM" id="Coils"/>
    </source>
</evidence>
<dbReference type="Proteomes" id="UP000322644">
    <property type="component" value="Chromosome"/>
</dbReference>
<reference evidence="2 4" key="1">
    <citation type="submission" date="2015-05" db="EMBL/GenBank/DDBJ databases">
        <authorList>
            <person name="Rovetto F."/>
            <person name="Cocolin L."/>
            <person name="Illeghems K."/>
            <person name="Van Nieuwerburgh F."/>
            <person name="Houf K."/>
        </authorList>
    </citation>
    <scope>NUCLEOTIDE SEQUENCE [LARGE SCALE GENOMIC DNA]</scope>
    <source>
        <strain evidence="2 4">117434</strain>
    </source>
</reference>
<evidence type="ECO:0000313" key="4">
    <source>
        <dbReference type="Proteomes" id="UP000093159"/>
    </source>
</evidence>
<organism evidence="3 5">
    <name type="scientific">Arcobacter porcinus</name>
    <dbReference type="NCBI Taxonomy" id="1935204"/>
    <lineage>
        <taxon>Bacteria</taxon>
        <taxon>Pseudomonadati</taxon>
        <taxon>Campylobacterota</taxon>
        <taxon>Epsilonproteobacteria</taxon>
        <taxon>Campylobacterales</taxon>
        <taxon>Arcobacteraceae</taxon>
        <taxon>Arcobacter</taxon>
    </lineage>
</organism>
<dbReference type="SUPFAM" id="SSF90257">
    <property type="entry name" value="Myosin rod fragments"/>
    <property type="match status" value="1"/>
</dbReference>
<dbReference type="OrthoDB" id="5348297at2"/>
<dbReference type="EMBL" id="LDIR01000001">
    <property type="protein sequence ID" value="OCL93582.1"/>
    <property type="molecule type" value="Genomic_DNA"/>
</dbReference>
<evidence type="ECO:0000313" key="2">
    <source>
        <dbReference type="EMBL" id="OCL93582.1"/>
    </source>
</evidence>
<dbReference type="AlphaFoldDB" id="A0A1C0B141"/>
<dbReference type="KEGG" id="apoc:APORC_0373"/>
<sequence>MSLIIIAVLIIVLLYFLTTSHTYKVMYFKIKEEKALSEDEILKLEALIKRYEKQVKIGTKSLQNNQGNLQIARDDLQQLRMENITLKNRINDLQRRNEELYAQVNAII</sequence>
<dbReference type="Proteomes" id="UP000093159">
    <property type="component" value="Unassembled WGS sequence"/>
</dbReference>
<name>A0A1C0B141_9BACT</name>
<protein>
    <submittedName>
        <fullName evidence="3">Uncharacterized protein</fullName>
    </submittedName>
</protein>
<reference evidence="3 5" key="3">
    <citation type="submission" date="2019-09" db="EMBL/GenBank/DDBJ databases">
        <title>Taxonomic note: a critical rebuttal of the proposed division of the genus Arcobacter into six genera, emended descriptions of Arcobacter anaerophilus and the genus Arcobacter, and an assessment of genus-level boundaries for Epsilonproteobacteria using in silico genomic comparator tools.</title>
        <authorList>
            <person name="On S.L.W."/>
            <person name="Miller W.G."/>
            <person name="Biggs P."/>
            <person name="Cornelius A."/>
            <person name="Vandamme P."/>
        </authorList>
    </citation>
    <scope>NUCLEOTIDE SEQUENCE [LARGE SCALE GENOMIC DNA]</scope>
    <source>
        <strain evidence="3 5">CCUG 56899</strain>
    </source>
</reference>
<proteinExistence type="predicted"/>